<dbReference type="InterPro" id="IPR036869">
    <property type="entry name" value="J_dom_sf"/>
</dbReference>
<dbReference type="Gene3D" id="1.10.287.110">
    <property type="entry name" value="DnaJ domain"/>
    <property type="match status" value="1"/>
</dbReference>
<dbReference type="Proteomes" id="UP000591131">
    <property type="component" value="Unassembled WGS sequence"/>
</dbReference>
<dbReference type="Pfam" id="PF00226">
    <property type="entry name" value="DnaJ"/>
    <property type="match status" value="1"/>
</dbReference>
<organism evidence="4 5">
    <name type="scientific">Perkinsus chesapeaki</name>
    <name type="common">Clam parasite</name>
    <name type="synonym">Perkinsus andrewsi</name>
    <dbReference type="NCBI Taxonomy" id="330153"/>
    <lineage>
        <taxon>Eukaryota</taxon>
        <taxon>Sar</taxon>
        <taxon>Alveolata</taxon>
        <taxon>Perkinsozoa</taxon>
        <taxon>Perkinsea</taxon>
        <taxon>Perkinsida</taxon>
        <taxon>Perkinsidae</taxon>
        <taxon>Perkinsus</taxon>
    </lineage>
</organism>
<evidence type="ECO:0000259" key="3">
    <source>
        <dbReference type="PROSITE" id="PS50076"/>
    </source>
</evidence>
<dbReference type="EMBL" id="JAAPAO010000418">
    <property type="protein sequence ID" value="KAF4660299.1"/>
    <property type="molecule type" value="Genomic_DNA"/>
</dbReference>
<evidence type="ECO:0000256" key="1">
    <source>
        <dbReference type="SAM" id="MobiDB-lite"/>
    </source>
</evidence>
<proteinExistence type="predicted"/>
<reference evidence="4 5" key="1">
    <citation type="submission" date="2020-04" db="EMBL/GenBank/DDBJ databases">
        <title>Perkinsus chesapeaki whole genome sequence.</title>
        <authorList>
            <person name="Bogema D.R."/>
        </authorList>
    </citation>
    <scope>NUCLEOTIDE SEQUENCE [LARGE SCALE GENOMIC DNA]</scope>
    <source>
        <strain evidence="4">ATCC PRA-425</strain>
    </source>
</reference>
<feature type="chain" id="PRO_5029844626" description="J domain-containing protein" evidence="2">
    <location>
        <begin position="19"/>
        <end position="362"/>
    </location>
</feature>
<feature type="signal peptide" evidence="2">
    <location>
        <begin position="1"/>
        <end position="18"/>
    </location>
</feature>
<keyword evidence="2" id="KW-0732">Signal</keyword>
<dbReference type="InterPro" id="IPR018253">
    <property type="entry name" value="DnaJ_domain_CS"/>
</dbReference>
<feature type="domain" description="J" evidence="3">
    <location>
        <begin position="12"/>
        <end position="78"/>
    </location>
</feature>
<dbReference type="AlphaFoldDB" id="A0A7J6LLZ6"/>
<dbReference type="PRINTS" id="PR00625">
    <property type="entry name" value="JDOMAIN"/>
</dbReference>
<dbReference type="PROSITE" id="PS50076">
    <property type="entry name" value="DNAJ_2"/>
    <property type="match status" value="1"/>
</dbReference>
<evidence type="ECO:0000313" key="4">
    <source>
        <dbReference type="EMBL" id="KAF4660299.1"/>
    </source>
</evidence>
<accession>A0A7J6LLZ6</accession>
<comment type="caution">
    <text evidence="4">The sequence shown here is derived from an EMBL/GenBank/DDBJ whole genome shotgun (WGS) entry which is preliminary data.</text>
</comment>
<dbReference type="InterPro" id="IPR001623">
    <property type="entry name" value="DnaJ_domain"/>
</dbReference>
<name>A0A7J6LLZ6_PERCH</name>
<dbReference type="PANTHER" id="PTHR24074">
    <property type="entry name" value="CO-CHAPERONE PROTEIN DJLA"/>
    <property type="match status" value="1"/>
</dbReference>
<evidence type="ECO:0000313" key="5">
    <source>
        <dbReference type="Proteomes" id="UP000591131"/>
    </source>
</evidence>
<feature type="compositionally biased region" description="Low complexity" evidence="1">
    <location>
        <begin position="309"/>
        <end position="322"/>
    </location>
</feature>
<evidence type="ECO:0000256" key="2">
    <source>
        <dbReference type="SAM" id="SignalP"/>
    </source>
</evidence>
<dbReference type="CDD" id="cd06257">
    <property type="entry name" value="DnaJ"/>
    <property type="match status" value="1"/>
</dbReference>
<dbReference type="OrthoDB" id="10250354at2759"/>
<dbReference type="InterPro" id="IPR050817">
    <property type="entry name" value="DjlA_DnaK_co-chaperone"/>
</dbReference>
<keyword evidence="5" id="KW-1185">Reference proteome</keyword>
<dbReference type="SUPFAM" id="SSF46565">
    <property type="entry name" value="Chaperone J-domain"/>
    <property type="match status" value="1"/>
</dbReference>
<dbReference type="SMART" id="SM00271">
    <property type="entry name" value="DnaJ"/>
    <property type="match status" value="1"/>
</dbReference>
<protein>
    <recommendedName>
        <fullName evidence="3">J domain-containing protein</fullName>
    </recommendedName>
</protein>
<gene>
    <name evidence="4" type="ORF">FOL47_007204</name>
</gene>
<feature type="region of interest" description="Disordered" evidence="1">
    <location>
        <begin position="307"/>
        <end position="362"/>
    </location>
</feature>
<sequence length="362" mass="41104">MLLYLILTLLDLVYSALGLERSASEIEIKKAYRKQALRWHPDKNQDNIEEATERFQQIGRAYEILGDSQKRRRYDLEGTVEEEEAFEHQNMNDFMNLFAAAMSGGFMGPGMFFGGGFFGSPHFYEASDDDEDEEYDDEEFIYLEELLGGRRRNPHFGSRASQRQAAEDFVAAMMLDEILRGHGGLHRHYHDDDEDDEEWETIDEDEEDDPLWEVLFMDHFAHTTSQAGGGGAMKFKCGICRLSRSGNAAGKTYKEKGIHKHIAEEHEEWLQRFKDIMAENCEVAEDPFDLDDDVIEDALDIVTKEITKSKASSSSSSSSAAAVPPEGSAKPTGKVTSPRTGGESKNAKRRHNQQKRQKKGRR</sequence>
<dbReference type="PROSITE" id="PS00636">
    <property type="entry name" value="DNAJ_1"/>
    <property type="match status" value="1"/>
</dbReference>
<feature type="compositionally biased region" description="Basic residues" evidence="1">
    <location>
        <begin position="347"/>
        <end position="362"/>
    </location>
</feature>